<feature type="transmembrane region" description="Helical" evidence="1">
    <location>
        <begin position="241"/>
        <end position="263"/>
    </location>
</feature>
<evidence type="ECO:0000313" key="2">
    <source>
        <dbReference type="EMBL" id="PNG25050.1"/>
    </source>
</evidence>
<accession>A0A2J7TE58</accession>
<keyword evidence="1" id="KW-0472">Membrane</keyword>
<dbReference type="PANTHER" id="PTHR37314">
    <property type="entry name" value="SLR0142 PROTEIN"/>
    <property type="match status" value="1"/>
</dbReference>
<dbReference type="Proteomes" id="UP000236286">
    <property type="component" value="Unassembled WGS sequence"/>
</dbReference>
<keyword evidence="1" id="KW-1133">Transmembrane helix</keyword>
<organism evidence="2 3">
    <name type="scientific">Methylocella silvestris</name>
    <dbReference type="NCBI Taxonomy" id="199596"/>
    <lineage>
        <taxon>Bacteria</taxon>
        <taxon>Pseudomonadati</taxon>
        <taxon>Pseudomonadota</taxon>
        <taxon>Alphaproteobacteria</taxon>
        <taxon>Hyphomicrobiales</taxon>
        <taxon>Beijerinckiaceae</taxon>
        <taxon>Methylocella</taxon>
    </lineage>
</organism>
<proteinExistence type="predicted"/>
<gene>
    <name evidence="2" type="ORF">CR492_15490</name>
</gene>
<evidence type="ECO:0000256" key="1">
    <source>
        <dbReference type="SAM" id="Phobius"/>
    </source>
</evidence>
<feature type="transmembrane region" description="Helical" evidence="1">
    <location>
        <begin position="140"/>
        <end position="165"/>
    </location>
</feature>
<dbReference type="RefSeq" id="WP_102844638.1">
    <property type="nucleotide sequence ID" value="NZ_PDZR01000020.1"/>
</dbReference>
<comment type="caution">
    <text evidence="2">The sequence shown here is derived from an EMBL/GenBank/DDBJ whole genome shotgun (WGS) entry which is preliminary data.</text>
</comment>
<dbReference type="OrthoDB" id="885342at2"/>
<feature type="transmembrane region" description="Helical" evidence="1">
    <location>
        <begin position="214"/>
        <end position="235"/>
    </location>
</feature>
<keyword evidence="1" id="KW-0812">Transmembrane</keyword>
<dbReference type="InterPro" id="IPR010699">
    <property type="entry name" value="DUF1275"/>
</dbReference>
<dbReference type="Pfam" id="PF06912">
    <property type="entry name" value="DUF1275"/>
    <property type="match status" value="1"/>
</dbReference>
<evidence type="ECO:0000313" key="3">
    <source>
        <dbReference type="Proteomes" id="UP000236286"/>
    </source>
</evidence>
<reference evidence="2 3" key="1">
    <citation type="submission" date="2017-10" db="EMBL/GenBank/DDBJ databases">
        <title>Genome announcement of Methylocella silvestris TVC from permafrost.</title>
        <authorList>
            <person name="Wang J."/>
            <person name="Geng K."/>
            <person name="Ul-Haque F."/>
            <person name="Crombie A.T."/>
            <person name="Street L.E."/>
            <person name="Wookey P.A."/>
            <person name="Murrell J.C."/>
            <person name="Pratscher J."/>
        </authorList>
    </citation>
    <scope>NUCLEOTIDE SEQUENCE [LARGE SCALE GENOMIC DNA]</scope>
    <source>
        <strain evidence="2 3">TVC</strain>
    </source>
</reference>
<dbReference type="AlphaFoldDB" id="A0A2J7TE58"/>
<name>A0A2J7TE58_METSI</name>
<protein>
    <submittedName>
        <fullName evidence="2">DUF1275 family protein</fullName>
    </submittedName>
</protein>
<sequence length="277" mass="28613">MRPRLRRAIAIQSGNAFRRNVILFGDSPQIAGDKVGSFLMMERSDARSLEILPSGAARFGFGLMVAFAAGWVDAIGFVSLGSFYLSFMSGNTTQLGVAIAGGDDATIWRGAAVIAAFFAGAVLGTLIADAARLFRTPSLLAVETILFCAAIALTGLAPGFAALLPVAVAMGMQNGLRQMVGRADIGKSFVTGALFSAGQSLARAMTGKAPRGEWLVFLATWFCFAAGAAGGAFSLAGSSLVANLGVMAGAFACLAFFTFLIALDARSSDHDFDPTAL</sequence>
<dbReference type="EMBL" id="PDZR01000020">
    <property type="protein sequence ID" value="PNG25050.1"/>
    <property type="molecule type" value="Genomic_DNA"/>
</dbReference>
<feature type="transmembrane region" description="Helical" evidence="1">
    <location>
        <begin position="107"/>
        <end position="128"/>
    </location>
</feature>
<dbReference type="PANTHER" id="PTHR37314:SF4">
    <property type="entry name" value="UPF0700 TRANSMEMBRANE PROTEIN YOAK"/>
    <property type="match status" value="1"/>
</dbReference>
<feature type="transmembrane region" description="Helical" evidence="1">
    <location>
        <begin position="61"/>
        <end position="87"/>
    </location>
</feature>